<reference evidence="1 2" key="1">
    <citation type="journal article" date="2019" name="Commun. Biol.">
        <title>The bagworm genome reveals a unique fibroin gene that provides high tensile strength.</title>
        <authorList>
            <person name="Kono N."/>
            <person name="Nakamura H."/>
            <person name="Ohtoshi R."/>
            <person name="Tomita M."/>
            <person name="Numata K."/>
            <person name="Arakawa K."/>
        </authorList>
    </citation>
    <scope>NUCLEOTIDE SEQUENCE [LARGE SCALE GENOMIC DNA]</scope>
</reference>
<proteinExistence type="predicted"/>
<dbReference type="Proteomes" id="UP000299102">
    <property type="component" value="Unassembled WGS sequence"/>
</dbReference>
<sequence length="129" mass="14312">MASVAWTALCHAIQGQGAPESCRSFKQDYAPFLKTSLLKFIENTADGKSFRNPTARSRKLRMKDTVRQESGGMVIQNTLHDAKPLRKANGSSWPDTTGSPKIREARSRMQSGGRSWYWSAPARLVTAVL</sequence>
<gene>
    <name evidence="1" type="ORF">EVAR_14730_1</name>
</gene>
<protein>
    <submittedName>
        <fullName evidence="1">Uncharacterized protein</fullName>
    </submittedName>
</protein>
<dbReference type="AlphaFoldDB" id="A0A4C1TWN6"/>
<evidence type="ECO:0000313" key="2">
    <source>
        <dbReference type="Proteomes" id="UP000299102"/>
    </source>
</evidence>
<accession>A0A4C1TWN6</accession>
<comment type="caution">
    <text evidence="1">The sequence shown here is derived from an EMBL/GenBank/DDBJ whole genome shotgun (WGS) entry which is preliminary data.</text>
</comment>
<dbReference type="EMBL" id="BGZK01000096">
    <property type="protein sequence ID" value="GBP18338.1"/>
    <property type="molecule type" value="Genomic_DNA"/>
</dbReference>
<name>A0A4C1TWN6_EUMVA</name>
<organism evidence="1 2">
    <name type="scientific">Eumeta variegata</name>
    <name type="common">Bagworm moth</name>
    <name type="synonym">Eumeta japonica</name>
    <dbReference type="NCBI Taxonomy" id="151549"/>
    <lineage>
        <taxon>Eukaryota</taxon>
        <taxon>Metazoa</taxon>
        <taxon>Ecdysozoa</taxon>
        <taxon>Arthropoda</taxon>
        <taxon>Hexapoda</taxon>
        <taxon>Insecta</taxon>
        <taxon>Pterygota</taxon>
        <taxon>Neoptera</taxon>
        <taxon>Endopterygota</taxon>
        <taxon>Lepidoptera</taxon>
        <taxon>Glossata</taxon>
        <taxon>Ditrysia</taxon>
        <taxon>Tineoidea</taxon>
        <taxon>Psychidae</taxon>
        <taxon>Oiketicinae</taxon>
        <taxon>Eumeta</taxon>
    </lineage>
</organism>
<keyword evidence="2" id="KW-1185">Reference proteome</keyword>
<evidence type="ECO:0000313" key="1">
    <source>
        <dbReference type="EMBL" id="GBP18338.1"/>
    </source>
</evidence>